<keyword evidence="5" id="KW-0131">Cell cycle</keyword>
<name>A0ABS1GF76_9AQUI</name>
<evidence type="ECO:0000256" key="1">
    <source>
        <dbReference type="ARBA" id="ARBA00022475"/>
    </source>
</evidence>
<evidence type="ECO:0000259" key="6">
    <source>
        <dbReference type="Pfam" id="PF08478"/>
    </source>
</evidence>
<comment type="caution">
    <text evidence="7">The sequence shown here is derived from an EMBL/GenBank/DDBJ whole genome shotgun (WGS) entry which is preliminary data.</text>
</comment>
<keyword evidence="3" id="KW-0812">Transmembrane</keyword>
<reference evidence="7 8" key="1">
    <citation type="journal article" date="2021" name="Syst. Appl. Microbiol.">
        <title>Persephonella atlantica sp. nov.: How to adapt to physico-chemical gradients in high temperature hydrothermal habitats.</title>
        <authorList>
            <person name="Francois D.X."/>
            <person name="Godfroy A."/>
            <person name="Mathien C."/>
            <person name="Aube J."/>
            <person name="Cathalot C."/>
            <person name="Lesongeur F."/>
            <person name="L'Haridon S."/>
            <person name="Philippon X."/>
            <person name="Roussel E.G."/>
        </authorList>
    </citation>
    <scope>NUCLEOTIDE SEQUENCE [LARGE SCALE GENOMIC DNA]</scope>
    <source>
        <strain evidence="7 8">MO1340</strain>
    </source>
</reference>
<feature type="domain" description="POTRA" evidence="6">
    <location>
        <begin position="35"/>
        <end position="100"/>
    </location>
</feature>
<evidence type="ECO:0000256" key="5">
    <source>
        <dbReference type="ARBA" id="ARBA00023306"/>
    </source>
</evidence>
<organism evidence="7 8">
    <name type="scientific">Persephonella atlantica</name>
    <dbReference type="NCBI Taxonomy" id="2699429"/>
    <lineage>
        <taxon>Bacteria</taxon>
        <taxon>Pseudomonadati</taxon>
        <taxon>Aquificota</taxon>
        <taxon>Aquificia</taxon>
        <taxon>Aquificales</taxon>
        <taxon>Hydrogenothermaceae</taxon>
        <taxon>Persephonella</taxon>
    </lineage>
</organism>
<accession>A0ABS1GF76</accession>
<keyword evidence="8" id="KW-1185">Reference proteome</keyword>
<evidence type="ECO:0000313" key="7">
    <source>
        <dbReference type="EMBL" id="MBK3331511.1"/>
    </source>
</evidence>
<dbReference type="EMBL" id="JAACYA010000001">
    <property type="protein sequence ID" value="MBK3331511.1"/>
    <property type="molecule type" value="Genomic_DNA"/>
</dbReference>
<dbReference type="PANTHER" id="PTHR37820">
    <property type="entry name" value="CELL DIVISION PROTEIN DIVIB"/>
    <property type="match status" value="1"/>
</dbReference>
<evidence type="ECO:0000313" key="8">
    <source>
        <dbReference type="Proteomes" id="UP000772812"/>
    </source>
</evidence>
<protein>
    <submittedName>
        <fullName evidence="7">FtsQ-type POTRA domain-containing protein</fullName>
    </submittedName>
</protein>
<dbReference type="Pfam" id="PF08478">
    <property type="entry name" value="POTRA_1"/>
    <property type="match status" value="1"/>
</dbReference>
<keyword evidence="4" id="KW-1133">Transmembrane helix</keyword>
<keyword evidence="4" id="KW-0472">Membrane</keyword>
<evidence type="ECO:0000256" key="4">
    <source>
        <dbReference type="ARBA" id="ARBA00022989"/>
    </source>
</evidence>
<dbReference type="Gene3D" id="3.10.20.310">
    <property type="entry name" value="membrane protein fhac"/>
    <property type="match status" value="1"/>
</dbReference>
<gene>
    <name evidence="7" type="ORF">GWK41_00350</name>
</gene>
<evidence type="ECO:0000256" key="3">
    <source>
        <dbReference type="ARBA" id="ARBA00022692"/>
    </source>
</evidence>
<dbReference type="Proteomes" id="UP000772812">
    <property type="component" value="Unassembled WGS sequence"/>
</dbReference>
<dbReference type="InterPro" id="IPR050487">
    <property type="entry name" value="FtsQ_DivIB"/>
</dbReference>
<dbReference type="InterPro" id="IPR013685">
    <property type="entry name" value="POTRA_FtsQ_type"/>
</dbReference>
<dbReference type="RefSeq" id="WP_200672931.1">
    <property type="nucleotide sequence ID" value="NZ_JAACYA010000001.1"/>
</dbReference>
<dbReference type="PANTHER" id="PTHR37820:SF1">
    <property type="entry name" value="CELL DIVISION PROTEIN FTSQ"/>
    <property type="match status" value="1"/>
</dbReference>
<sequence length="225" mass="27128">MKSKKTKLLVAGIWITICASFGFFSPTIPFVKEFFEIKKVYVKGTDKFSKQDIKKIFERENWFFINKNEIKRQLKDFNFVKDVEINRLFVGSIDLIVLERRPFAVLHHRNRTYLIDEEGVKLSQKYYKIRKELPQLYYNDQKISKEKLKKISLLKEEFRGRLKFKKFYIYKSQIACKTEDGKDIIFSIEDIEKSIERAKIFLKKAGIDQFRYLNFSFEHMVIARR</sequence>
<keyword evidence="1" id="KW-1003">Cell membrane</keyword>
<keyword evidence="2" id="KW-0132">Cell division</keyword>
<evidence type="ECO:0000256" key="2">
    <source>
        <dbReference type="ARBA" id="ARBA00022618"/>
    </source>
</evidence>
<proteinExistence type="predicted"/>